<dbReference type="OrthoDB" id="9773856at2"/>
<evidence type="ECO:0000313" key="7">
    <source>
        <dbReference type="Proteomes" id="UP000285575"/>
    </source>
</evidence>
<dbReference type="PANTHER" id="PTHR30337">
    <property type="entry name" value="COMPONENT OF ATP-DEPENDENT DSDNA EXONUCLEASE"/>
    <property type="match status" value="1"/>
</dbReference>
<sequence>MTRFLHTADWQIGRQYGSFDPDDAVPLAEARFAAVERIAATATAEQVDAVLVAGDVFDAQTVSARSIRRLFNALQAYAGPWVMIPGNHDAALAESVWTHAQRLGAVPPNVHLALAPGVIELPQARLACLCAPLTQRHTHGDLTAWFDTAATPAGWHRVGLAHGAVQGLLAEGIDAANPIAPDRAERARLSYFALGDWHGTRRIDARTWYSGTPEPDRFRNNDAGQVLRVDLPDDPAAATPPQVQALASAQFRWQQHSAALQVPSDLDALLAGLAAAGAQDVIELTLSGALDLPAHTRLLQALDETEARVRCLRRDLAALQLAPTEADLAALHADGYLGEVINALRQTPGEQARSAQEALAILTGLLAARRPAP</sequence>
<dbReference type="InterPro" id="IPR029052">
    <property type="entry name" value="Metallo-depent_PP-like"/>
</dbReference>
<dbReference type="Pfam" id="PF00149">
    <property type="entry name" value="Metallophos"/>
    <property type="match status" value="1"/>
</dbReference>
<evidence type="ECO:0000256" key="2">
    <source>
        <dbReference type="ARBA" id="ARBA00022801"/>
    </source>
</evidence>
<dbReference type="InterPro" id="IPR014577">
    <property type="entry name" value="UCP033093_metalloPase"/>
</dbReference>
<comment type="caution">
    <text evidence="6">The sequence shown here is derived from an EMBL/GenBank/DDBJ whole genome shotgun (WGS) entry which is preliminary data.</text>
</comment>
<accession>A0A437RB53</accession>
<dbReference type="AlphaFoldDB" id="A0A437RB53"/>
<dbReference type="InterPro" id="IPR004843">
    <property type="entry name" value="Calcineurin-like_PHP"/>
</dbReference>
<keyword evidence="1" id="KW-0540">Nuclease</keyword>
<dbReference type="EMBL" id="SACR01000006">
    <property type="protein sequence ID" value="RVU43917.1"/>
    <property type="molecule type" value="Genomic_DNA"/>
</dbReference>
<name>A0A437RB53_9BURK</name>
<dbReference type="PANTHER" id="PTHR30337:SF0">
    <property type="entry name" value="NUCLEASE SBCCD SUBUNIT D"/>
    <property type="match status" value="1"/>
</dbReference>
<dbReference type="Proteomes" id="UP000285575">
    <property type="component" value="Unassembled WGS sequence"/>
</dbReference>
<feature type="domain" description="Calcineurin-like phosphoesterase" evidence="5">
    <location>
        <begin position="3"/>
        <end position="94"/>
    </location>
</feature>
<dbReference type="InterPro" id="IPR041796">
    <property type="entry name" value="Mre11_N"/>
</dbReference>
<dbReference type="InterPro" id="IPR050535">
    <property type="entry name" value="DNA_Repair-Maintenance_Comp"/>
</dbReference>
<evidence type="ECO:0000256" key="3">
    <source>
        <dbReference type="ARBA" id="ARBA00022839"/>
    </source>
</evidence>
<organism evidence="6 7">
    <name type="scientific">Rubrivivax rivuli</name>
    <dbReference type="NCBI Taxonomy" id="1862385"/>
    <lineage>
        <taxon>Bacteria</taxon>
        <taxon>Pseudomonadati</taxon>
        <taxon>Pseudomonadota</taxon>
        <taxon>Betaproteobacteria</taxon>
        <taxon>Burkholderiales</taxon>
        <taxon>Sphaerotilaceae</taxon>
        <taxon>Rubrivivax</taxon>
    </lineage>
</organism>
<keyword evidence="2" id="KW-0378">Hydrolase</keyword>
<dbReference type="GO" id="GO:0004527">
    <property type="term" value="F:exonuclease activity"/>
    <property type="evidence" value="ECO:0007669"/>
    <property type="project" value="UniProtKB-KW"/>
</dbReference>
<evidence type="ECO:0000259" key="5">
    <source>
        <dbReference type="Pfam" id="PF00149"/>
    </source>
</evidence>
<dbReference type="PIRSF" id="PIRSF033093">
    <property type="entry name" value="UCP_ML1119"/>
    <property type="match status" value="1"/>
</dbReference>
<dbReference type="RefSeq" id="WP_128230476.1">
    <property type="nucleotide sequence ID" value="NZ_SACR01000006.1"/>
</dbReference>
<keyword evidence="4" id="KW-0175">Coiled coil</keyword>
<reference evidence="6 7" key="1">
    <citation type="submission" date="2019-01" db="EMBL/GenBank/DDBJ databases">
        <authorList>
            <person name="Chen W.-M."/>
        </authorList>
    </citation>
    <scope>NUCLEOTIDE SEQUENCE [LARGE SCALE GENOMIC DNA]</scope>
    <source>
        <strain evidence="6 7">KYPY4</strain>
    </source>
</reference>
<protein>
    <submittedName>
        <fullName evidence="6">DNA repair exonuclease</fullName>
    </submittedName>
</protein>
<gene>
    <name evidence="6" type="ORF">EOE66_19895</name>
</gene>
<dbReference type="SUPFAM" id="SSF56300">
    <property type="entry name" value="Metallo-dependent phosphatases"/>
    <property type="match status" value="1"/>
</dbReference>
<keyword evidence="3 6" id="KW-0269">Exonuclease</keyword>
<dbReference type="Gene3D" id="3.60.21.10">
    <property type="match status" value="1"/>
</dbReference>
<evidence type="ECO:0000256" key="1">
    <source>
        <dbReference type="ARBA" id="ARBA00022722"/>
    </source>
</evidence>
<evidence type="ECO:0000256" key="4">
    <source>
        <dbReference type="SAM" id="Coils"/>
    </source>
</evidence>
<feature type="coiled-coil region" evidence="4">
    <location>
        <begin position="295"/>
        <end position="322"/>
    </location>
</feature>
<evidence type="ECO:0000313" key="6">
    <source>
        <dbReference type="EMBL" id="RVU43917.1"/>
    </source>
</evidence>
<dbReference type="CDD" id="cd00840">
    <property type="entry name" value="MPP_Mre11_N"/>
    <property type="match status" value="1"/>
</dbReference>
<proteinExistence type="predicted"/>
<keyword evidence="7" id="KW-1185">Reference proteome</keyword>